<dbReference type="EMBL" id="JACHLL010000004">
    <property type="protein sequence ID" value="MBB6342466.1"/>
    <property type="molecule type" value="Genomic_DNA"/>
</dbReference>
<reference evidence="1 2" key="1">
    <citation type="submission" date="2020-08" db="EMBL/GenBank/DDBJ databases">
        <title>Functional genomics of gut bacteria from endangered species of beetles.</title>
        <authorList>
            <person name="Carlos-Shanley C."/>
        </authorList>
    </citation>
    <scope>NUCLEOTIDE SEQUENCE [LARGE SCALE GENOMIC DNA]</scope>
    <source>
        <strain evidence="1 2">S00202</strain>
    </source>
</reference>
<comment type="caution">
    <text evidence="1">The sequence shown here is derived from an EMBL/GenBank/DDBJ whole genome shotgun (WGS) entry which is preliminary data.</text>
</comment>
<protein>
    <submittedName>
        <fullName evidence="1">Uncharacterized protein YdcH (DUF465 family)</fullName>
    </submittedName>
</protein>
<dbReference type="Pfam" id="PF04325">
    <property type="entry name" value="DUF465"/>
    <property type="match status" value="1"/>
</dbReference>
<evidence type="ECO:0000313" key="1">
    <source>
        <dbReference type="EMBL" id="MBB6342466.1"/>
    </source>
</evidence>
<dbReference type="Proteomes" id="UP000557193">
    <property type="component" value="Unassembled WGS sequence"/>
</dbReference>
<proteinExistence type="predicted"/>
<accession>A0A7X0BUH9</accession>
<evidence type="ECO:0000313" key="2">
    <source>
        <dbReference type="Proteomes" id="UP000557193"/>
    </source>
</evidence>
<name>A0A7X0BUH9_9PSED</name>
<sequence>MHVDHHPLIQDFPELRDALHELRQSDNHFARLAGEYEELDKRICRVEDGVELLDDVTLGGLKQQRVALKDDLARMLKKSQGECCGACGG</sequence>
<dbReference type="AlphaFoldDB" id="A0A7X0BUH9"/>
<organism evidence="1 2">
    <name type="scientific">Pseudomonas fluvialis</name>
    <dbReference type="NCBI Taxonomy" id="1793966"/>
    <lineage>
        <taxon>Bacteria</taxon>
        <taxon>Pseudomonadati</taxon>
        <taxon>Pseudomonadota</taxon>
        <taxon>Gammaproteobacteria</taxon>
        <taxon>Pseudomonadales</taxon>
        <taxon>Pseudomonadaceae</taxon>
        <taxon>Pseudomonas</taxon>
    </lineage>
</organism>
<dbReference type="InterPro" id="IPR038444">
    <property type="entry name" value="DUF465_sf"/>
</dbReference>
<dbReference type="RefSeq" id="WP_184683967.1">
    <property type="nucleotide sequence ID" value="NZ_JACHLL010000004.1"/>
</dbReference>
<dbReference type="Gene3D" id="6.10.280.50">
    <property type="match status" value="1"/>
</dbReference>
<dbReference type="InterPro" id="IPR007420">
    <property type="entry name" value="DUF465"/>
</dbReference>
<gene>
    <name evidence="1" type="ORF">HNP49_002648</name>
</gene>
<keyword evidence="2" id="KW-1185">Reference proteome</keyword>